<evidence type="ECO:0000256" key="1">
    <source>
        <dbReference type="SAM" id="Phobius"/>
    </source>
</evidence>
<accession>A0A0K2U7T1</accession>
<organism evidence="2">
    <name type="scientific">Lepeophtheirus salmonis</name>
    <name type="common">Salmon louse</name>
    <name type="synonym">Caligus salmonis</name>
    <dbReference type="NCBI Taxonomy" id="72036"/>
    <lineage>
        <taxon>Eukaryota</taxon>
        <taxon>Metazoa</taxon>
        <taxon>Ecdysozoa</taxon>
        <taxon>Arthropoda</taxon>
        <taxon>Crustacea</taxon>
        <taxon>Multicrustacea</taxon>
        <taxon>Hexanauplia</taxon>
        <taxon>Copepoda</taxon>
        <taxon>Siphonostomatoida</taxon>
        <taxon>Caligidae</taxon>
        <taxon>Lepeophtheirus</taxon>
    </lineage>
</organism>
<name>A0A0K2U7T1_LEPSM</name>
<dbReference type="EMBL" id="HACA01016400">
    <property type="protein sequence ID" value="CDW33761.1"/>
    <property type="molecule type" value="Transcribed_RNA"/>
</dbReference>
<dbReference type="AlphaFoldDB" id="A0A0K2U7T1"/>
<dbReference type="RefSeq" id="XP_040583948.1">
    <property type="nucleotide sequence ID" value="XM_040728014.2"/>
</dbReference>
<feature type="transmembrane region" description="Helical" evidence="1">
    <location>
        <begin position="116"/>
        <end position="137"/>
    </location>
</feature>
<proteinExistence type="predicted"/>
<keyword evidence="1" id="KW-0812">Transmembrane</keyword>
<dbReference type="GeneID" id="121132585"/>
<reference evidence="2" key="1">
    <citation type="submission" date="2014-05" db="EMBL/GenBank/DDBJ databases">
        <authorList>
            <person name="Chronopoulou M."/>
        </authorList>
    </citation>
    <scope>NUCLEOTIDE SEQUENCE</scope>
    <source>
        <tissue evidence="2">Whole organism</tissue>
    </source>
</reference>
<keyword evidence="1" id="KW-0472">Membrane</keyword>
<protein>
    <submittedName>
        <fullName evidence="2">Uncharacterized protein</fullName>
    </submittedName>
</protein>
<evidence type="ECO:0000313" key="2">
    <source>
        <dbReference type="EMBL" id="CDW33761.1"/>
    </source>
</evidence>
<keyword evidence="1" id="KW-1133">Transmembrane helix</keyword>
<sequence>MAAIIAQMNRAKWERKKNKKKHIATNKSGLFIPPFDDGPFVPEKHNKYLRNHKKYLQKIRIQKKVRHHIRLSIANRYGYDSLRINIGDVDEEEEDLNSEEIEIECQKKEHLYPKMITGVVGVLSWTIVVAIFIFLLLRAMQLRSGND</sequence>
<dbReference type="OrthoDB" id="10617903at2759"/>
<dbReference type="KEGG" id="lsm:121132585"/>